<dbReference type="GO" id="GO:0004089">
    <property type="term" value="F:carbonate dehydratase activity"/>
    <property type="evidence" value="ECO:0007669"/>
    <property type="project" value="UniProtKB-EC"/>
</dbReference>
<keyword evidence="4" id="KW-0479">Metal-binding</keyword>
<dbReference type="GO" id="GO:0008270">
    <property type="term" value="F:zinc ion binding"/>
    <property type="evidence" value="ECO:0007669"/>
    <property type="project" value="InterPro"/>
</dbReference>
<dbReference type="Pfam" id="PF00194">
    <property type="entry name" value="Carb_anhydrase"/>
    <property type="match status" value="1"/>
</dbReference>
<evidence type="ECO:0000256" key="5">
    <source>
        <dbReference type="ARBA" id="ARBA00022833"/>
    </source>
</evidence>
<dbReference type="PROSITE" id="PS51144">
    <property type="entry name" value="ALPHA_CA_2"/>
    <property type="match status" value="1"/>
</dbReference>
<protein>
    <recommendedName>
        <fullName evidence="3">carbonic anhydrase</fullName>
        <ecNumber evidence="3">4.2.1.1</ecNumber>
    </recommendedName>
</protein>
<evidence type="ECO:0000256" key="6">
    <source>
        <dbReference type="ARBA" id="ARBA00023239"/>
    </source>
</evidence>
<reference evidence="9" key="1">
    <citation type="submission" date="2023-10" db="EMBL/GenBank/DDBJ databases">
        <title>Genome assembly of Pristionchus species.</title>
        <authorList>
            <person name="Yoshida K."/>
            <person name="Sommer R.J."/>
        </authorList>
    </citation>
    <scope>NUCLEOTIDE SEQUENCE</scope>
    <source>
        <strain evidence="9">RS5133</strain>
    </source>
</reference>
<evidence type="ECO:0000256" key="4">
    <source>
        <dbReference type="ARBA" id="ARBA00022723"/>
    </source>
</evidence>
<organism evidence="9 10">
    <name type="scientific">Pristionchus fissidentatus</name>
    <dbReference type="NCBI Taxonomy" id="1538716"/>
    <lineage>
        <taxon>Eukaryota</taxon>
        <taxon>Metazoa</taxon>
        <taxon>Ecdysozoa</taxon>
        <taxon>Nematoda</taxon>
        <taxon>Chromadorea</taxon>
        <taxon>Rhabditida</taxon>
        <taxon>Rhabditina</taxon>
        <taxon>Diplogasteromorpha</taxon>
        <taxon>Diplogasteroidea</taxon>
        <taxon>Neodiplogasteridae</taxon>
        <taxon>Pristionchus</taxon>
    </lineage>
</organism>
<sequence length="93" mass="10525">TNNGETGVISEFDAWPRRPILVRGDVKERYFLKQIHFHWGTHKNGSEHAIDGRLSAAEMHMVFSLGDLPISKAKDVEAGLVVNINPDHNFKIF</sequence>
<dbReference type="InterPro" id="IPR023561">
    <property type="entry name" value="Carbonic_anhydrase_a-class"/>
</dbReference>
<evidence type="ECO:0000259" key="8">
    <source>
        <dbReference type="PROSITE" id="PS51144"/>
    </source>
</evidence>
<dbReference type="EMBL" id="BTSY01000001">
    <property type="protein sequence ID" value="GMT10166.1"/>
    <property type="molecule type" value="Genomic_DNA"/>
</dbReference>
<comment type="caution">
    <text evidence="9">The sequence shown here is derived from an EMBL/GenBank/DDBJ whole genome shotgun (WGS) entry which is preliminary data.</text>
</comment>
<evidence type="ECO:0000256" key="3">
    <source>
        <dbReference type="ARBA" id="ARBA00012925"/>
    </source>
</evidence>
<evidence type="ECO:0000256" key="1">
    <source>
        <dbReference type="ARBA" id="ARBA00001947"/>
    </source>
</evidence>
<comment type="similarity">
    <text evidence="2">Belongs to the alpha-carbonic anhydrase family.</text>
</comment>
<keyword evidence="6" id="KW-0456">Lyase</keyword>
<comment type="catalytic activity">
    <reaction evidence="7">
        <text>hydrogencarbonate + H(+) = CO2 + H2O</text>
        <dbReference type="Rhea" id="RHEA:10748"/>
        <dbReference type="ChEBI" id="CHEBI:15377"/>
        <dbReference type="ChEBI" id="CHEBI:15378"/>
        <dbReference type="ChEBI" id="CHEBI:16526"/>
        <dbReference type="ChEBI" id="CHEBI:17544"/>
        <dbReference type="EC" id="4.2.1.1"/>
    </reaction>
</comment>
<evidence type="ECO:0000313" key="9">
    <source>
        <dbReference type="EMBL" id="GMT10166.1"/>
    </source>
</evidence>
<gene>
    <name evidence="9" type="ORF">PFISCL1PPCAC_1463</name>
</gene>
<dbReference type="InterPro" id="IPR036398">
    <property type="entry name" value="CA_dom_sf"/>
</dbReference>
<dbReference type="SUPFAM" id="SSF51069">
    <property type="entry name" value="Carbonic anhydrase"/>
    <property type="match status" value="1"/>
</dbReference>
<feature type="domain" description="Alpha-carbonic anhydrase" evidence="8">
    <location>
        <begin position="1"/>
        <end position="93"/>
    </location>
</feature>
<dbReference type="PANTHER" id="PTHR18952:SF141">
    <property type="entry name" value="CARBONIC ANHYDRASE"/>
    <property type="match status" value="1"/>
</dbReference>
<comment type="cofactor">
    <cofactor evidence="1">
        <name>Zn(2+)</name>
        <dbReference type="ChEBI" id="CHEBI:29105"/>
    </cofactor>
</comment>
<dbReference type="AlphaFoldDB" id="A0AAV5USN8"/>
<dbReference type="InterPro" id="IPR001148">
    <property type="entry name" value="CA_dom"/>
</dbReference>
<evidence type="ECO:0000256" key="2">
    <source>
        <dbReference type="ARBA" id="ARBA00010718"/>
    </source>
</evidence>
<dbReference type="Gene3D" id="3.10.200.10">
    <property type="entry name" value="Alpha carbonic anhydrase"/>
    <property type="match status" value="1"/>
</dbReference>
<dbReference type="PANTHER" id="PTHR18952">
    <property type="entry name" value="CARBONIC ANHYDRASE"/>
    <property type="match status" value="1"/>
</dbReference>
<dbReference type="GO" id="GO:0005737">
    <property type="term" value="C:cytoplasm"/>
    <property type="evidence" value="ECO:0007669"/>
    <property type="project" value="TreeGrafter"/>
</dbReference>
<name>A0AAV5USN8_9BILA</name>
<proteinExistence type="inferred from homology"/>
<dbReference type="EC" id="4.2.1.1" evidence="3"/>
<dbReference type="Proteomes" id="UP001432322">
    <property type="component" value="Unassembled WGS sequence"/>
</dbReference>
<evidence type="ECO:0000313" key="10">
    <source>
        <dbReference type="Proteomes" id="UP001432322"/>
    </source>
</evidence>
<feature type="non-terminal residue" evidence="9">
    <location>
        <position position="1"/>
    </location>
</feature>
<keyword evidence="10" id="KW-1185">Reference proteome</keyword>
<evidence type="ECO:0000256" key="7">
    <source>
        <dbReference type="ARBA" id="ARBA00048348"/>
    </source>
</evidence>
<accession>A0AAV5USN8</accession>
<keyword evidence="5" id="KW-0862">Zinc</keyword>